<name>A0A0B2WM04_METAS</name>
<dbReference type="RefSeq" id="XP_040678152.1">
    <property type="nucleotide sequence ID" value="XM_040823993.1"/>
</dbReference>
<accession>A0A0B2WM04</accession>
<reference evidence="6 7" key="1">
    <citation type="journal article" date="2014" name="Proc. Natl. Acad. Sci. U.S.A.">
        <title>Trajectory and genomic determinants of fungal-pathogen speciation and host adaptation.</title>
        <authorList>
            <person name="Hu X."/>
            <person name="Xiao G."/>
            <person name="Zheng P."/>
            <person name="Shang Y."/>
            <person name="Su Y."/>
            <person name="Zhang X."/>
            <person name="Liu X."/>
            <person name="Zhan S."/>
            <person name="St Leger R.J."/>
            <person name="Wang C."/>
        </authorList>
    </citation>
    <scope>NUCLEOTIDE SEQUENCE [LARGE SCALE GENOMIC DNA]</scope>
    <source>
        <strain evidence="6 7">ARSEF 1941</strain>
    </source>
</reference>
<evidence type="ECO:0000256" key="1">
    <source>
        <dbReference type="ARBA" id="ARBA00022630"/>
    </source>
</evidence>
<feature type="signal peptide" evidence="4">
    <location>
        <begin position="1"/>
        <end position="29"/>
    </location>
</feature>
<dbReference type="EMBL" id="AZHE01000012">
    <property type="protein sequence ID" value="KHN97086.1"/>
    <property type="molecule type" value="Genomic_DNA"/>
</dbReference>
<dbReference type="HOGENOM" id="CLU_024886_0_0_1"/>
<comment type="caution">
    <text evidence="6">The sequence shown here is derived from an EMBL/GenBank/DDBJ whole genome shotgun (WGS) entry which is preliminary data.</text>
</comment>
<dbReference type="SUPFAM" id="SSF51735">
    <property type="entry name" value="NAD(P)-binding Rossmann-fold domains"/>
    <property type="match status" value="1"/>
</dbReference>
<feature type="domain" description="FAD/NAD(P)-binding" evidence="5">
    <location>
        <begin position="45"/>
        <end position="238"/>
    </location>
</feature>
<sequence length="514" mass="57919">MTARSQRANPLLNPLLFLYQLIQWTINYALSPSPPKSEAELSRPKIAVVGAGITGITAAAHCVGHGFDVTIFEAGPKEQLGGIWSRVNDTSALQIHSVMYRFHPSVKWERGYPDREQILQQATQLWKRYNLQGKTRFDFSVRKAYRDDRARWIINDPSNGRFDGLVAAVGTCGDVKMPNLPGLDSFRGEVYHSSQLGGKDVKGKRLVVVGGGASAVEALEFAARADAASISILSRSEKWIIPRNIVVDTLLSFNIFGQETFLSFIPEFLLRRLFYRDLEDIAPPRDKGLFMDTPMVNSDIMHKLRDGSAAWIRGDIDAVVDRGVRVNRRARGVPKGGPGHLEVVDADVIVMATGFKRPSLSFLPDDCFADPYQPPHWYLQTFPPAHPSVSAINCTYVSAIGSVGNWHIGIYTRILLMFLVDPLTRPSPFWMRRWIDMTRLLKRSSPTGAFDFFTYLELVWWFVFCVTINPFRWKWAVFVFLGIGIDLPKAFVEREKKFLNGVRGYENRDAGSSL</sequence>
<proteinExistence type="predicted"/>
<dbReference type="InterPro" id="IPR036188">
    <property type="entry name" value="FAD/NAD-bd_sf"/>
</dbReference>
<dbReference type="Proteomes" id="UP000030816">
    <property type="component" value="Unassembled WGS sequence"/>
</dbReference>
<keyword evidence="2" id="KW-0274">FAD</keyword>
<feature type="chain" id="PRO_5002078332" evidence="4">
    <location>
        <begin position="30"/>
        <end position="514"/>
    </location>
</feature>
<dbReference type="SUPFAM" id="SSF51905">
    <property type="entry name" value="FAD/NAD(P)-binding domain"/>
    <property type="match status" value="1"/>
</dbReference>
<evidence type="ECO:0000313" key="6">
    <source>
        <dbReference type="EMBL" id="KHN97086.1"/>
    </source>
</evidence>
<dbReference type="Pfam" id="PF07992">
    <property type="entry name" value="Pyr_redox_2"/>
    <property type="match status" value="1"/>
</dbReference>
<dbReference type="OrthoDB" id="66881at2759"/>
<dbReference type="InterPro" id="IPR050346">
    <property type="entry name" value="FMO-like"/>
</dbReference>
<evidence type="ECO:0000259" key="5">
    <source>
        <dbReference type="Pfam" id="PF07992"/>
    </source>
</evidence>
<dbReference type="InterPro" id="IPR023753">
    <property type="entry name" value="FAD/NAD-binding_dom"/>
</dbReference>
<keyword evidence="7" id="KW-1185">Reference proteome</keyword>
<organism evidence="6 7">
    <name type="scientific">Metarhizium album (strain ARSEF 1941)</name>
    <dbReference type="NCBI Taxonomy" id="1081103"/>
    <lineage>
        <taxon>Eukaryota</taxon>
        <taxon>Fungi</taxon>
        <taxon>Dikarya</taxon>
        <taxon>Ascomycota</taxon>
        <taxon>Pezizomycotina</taxon>
        <taxon>Sordariomycetes</taxon>
        <taxon>Hypocreomycetidae</taxon>
        <taxon>Hypocreales</taxon>
        <taxon>Clavicipitaceae</taxon>
        <taxon>Metarhizium</taxon>
    </lineage>
</organism>
<keyword evidence="3" id="KW-0560">Oxidoreductase</keyword>
<dbReference type="PRINTS" id="PR00469">
    <property type="entry name" value="PNDRDTASEII"/>
</dbReference>
<dbReference type="PRINTS" id="PR00368">
    <property type="entry name" value="FADPNR"/>
</dbReference>
<gene>
    <name evidence="6" type="ORF">MAM_05195</name>
</gene>
<dbReference type="InterPro" id="IPR036291">
    <property type="entry name" value="NAD(P)-bd_dom_sf"/>
</dbReference>
<evidence type="ECO:0000313" key="7">
    <source>
        <dbReference type="Proteomes" id="UP000030816"/>
    </source>
</evidence>
<keyword evidence="4" id="KW-0732">Signal</keyword>
<keyword evidence="6" id="KW-0503">Monooxygenase</keyword>
<evidence type="ECO:0000256" key="2">
    <source>
        <dbReference type="ARBA" id="ARBA00022827"/>
    </source>
</evidence>
<dbReference type="PANTHER" id="PTHR23023">
    <property type="entry name" value="DIMETHYLANILINE MONOOXYGENASE"/>
    <property type="match status" value="1"/>
</dbReference>
<dbReference type="Gene3D" id="3.50.50.60">
    <property type="entry name" value="FAD/NAD(P)-binding domain"/>
    <property type="match status" value="1"/>
</dbReference>
<evidence type="ECO:0000256" key="4">
    <source>
        <dbReference type="SAM" id="SignalP"/>
    </source>
</evidence>
<dbReference type="AlphaFoldDB" id="A0A0B2WM04"/>
<protein>
    <submittedName>
        <fullName evidence="6">Flavin-binding monooxygenase-like family protein</fullName>
    </submittedName>
</protein>
<evidence type="ECO:0000256" key="3">
    <source>
        <dbReference type="ARBA" id="ARBA00023002"/>
    </source>
</evidence>
<dbReference type="STRING" id="1081103.A0A0B2WM04"/>
<keyword evidence="1" id="KW-0285">Flavoprotein</keyword>
<dbReference type="GeneID" id="63739650"/>
<dbReference type="GO" id="GO:0004497">
    <property type="term" value="F:monooxygenase activity"/>
    <property type="evidence" value="ECO:0007669"/>
    <property type="project" value="UniProtKB-KW"/>
</dbReference>